<dbReference type="Gene3D" id="3.40.50.720">
    <property type="entry name" value="NAD(P)-binding Rossmann-like Domain"/>
    <property type="match status" value="1"/>
</dbReference>
<sequence>MHVLLVGLGNMGMKYLAKLEELQELPVLCDIDPYKNIGKHPFYCHFGEIKESVVRAIVAVNPEDHVEVAGRLLSEGVPVLLEKPPALSSKEFALIADDPNLEVSEIELYSFPVKSFPKDIRVKEIRAERLNRGRGYINPLWDLAWHDLYVLQYLFGDVEVSRVREGEIWELEGSAAGVPFTLRVAWEHRGEVRRRWTLRAEEGEVIMDFLREEITFNGHIRRRSGGDKLKEMVSDFLRGSRRRGSTLRAMRNLKILEKIS</sequence>
<dbReference type="InterPro" id="IPR036291">
    <property type="entry name" value="NAD(P)-bd_dom_sf"/>
</dbReference>
<evidence type="ECO:0000313" key="2">
    <source>
        <dbReference type="EMBL" id="HHJ64860.1"/>
    </source>
</evidence>
<accession>A0A7C5QMA5</accession>
<dbReference type="Gene3D" id="3.30.360.10">
    <property type="entry name" value="Dihydrodipicolinate Reductase, domain 2"/>
    <property type="match status" value="1"/>
</dbReference>
<protein>
    <submittedName>
        <fullName evidence="2">Gfo/Idh/MocA family oxidoreductase</fullName>
    </submittedName>
</protein>
<dbReference type="Pfam" id="PF01408">
    <property type="entry name" value="GFO_IDH_MocA"/>
    <property type="match status" value="1"/>
</dbReference>
<gene>
    <name evidence="2" type="ORF">ENJ61_08150</name>
</gene>
<dbReference type="Proteomes" id="UP000885792">
    <property type="component" value="Unassembled WGS sequence"/>
</dbReference>
<dbReference type="SUPFAM" id="SSF51735">
    <property type="entry name" value="NAD(P)-binding Rossmann-fold domains"/>
    <property type="match status" value="1"/>
</dbReference>
<dbReference type="AlphaFoldDB" id="A0A7C5QMA5"/>
<dbReference type="EMBL" id="DRNB01000302">
    <property type="protein sequence ID" value="HHJ64860.1"/>
    <property type="molecule type" value="Genomic_DNA"/>
</dbReference>
<feature type="domain" description="Gfo/Idh/MocA-like oxidoreductase N-terminal" evidence="1">
    <location>
        <begin position="2"/>
        <end position="91"/>
    </location>
</feature>
<reference evidence="2" key="1">
    <citation type="journal article" date="2020" name="mSystems">
        <title>Genome- and Community-Level Interaction Insights into Carbon Utilization and Element Cycling Functions of Hydrothermarchaeota in Hydrothermal Sediment.</title>
        <authorList>
            <person name="Zhou Z."/>
            <person name="Liu Y."/>
            <person name="Xu W."/>
            <person name="Pan J."/>
            <person name="Luo Z.H."/>
            <person name="Li M."/>
        </authorList>
    </citation>
    <scope>NUCLEOTIDE SEQUENCE [LARGE SCALE GENOMIC DNA]</scope>
    <source>
        <strain evidence="2">HyVt-501</strain>
    </source>
</reference>
<dbReference type="InterPro" id="IPR000683">
    <property type="entry name" value="Gfo/Idh/MocA-like_OxRdtase_N"/>
</dbReference>
<organism evidence="2">
    <name type="scientific">Aquifex aeolicus</name>
    <dbReference type="NCBI Taxonomy" id="63363"/>
    <lineage>
        <taxon>Bacteria</taxon>
        <taxon>Pseudomonadati</taxon>
        <taxon>Aquificota</taxon>
        <taxon>Aquificia</taxon>
        <taxon>Aquificales</taxon>
        <taxon>Aquificaceae</taxon>
        <taxon>Aquifex</taxon>
    </lineage>
</organism>
<name>A0A7C5QMA5_AQUAO</name>
<dbReference type="GO" id="GO:0000166">
    <property type="term" value="F:nucleotide binding"/>
    <property type="evidence" value="ECO:0007669"/>
    <property type="project" value="InterPro"/>
</dbReference>
<comment type="caution">
    <text evidence="2">The sequence shown here is derived from an EMBL/GenBank/DDBJ whole genome shotgun (WGS) entry which is preliminary data.</text>
</comment>
<proteinExistence type="predicted"/>
<evidence type="ECO:0000259" key="1">
    <source>
        <dbReference type="Pfam" id="PF01408"/>
    </source>
</evidence>